<protein>
    <submittedName>
        <fullName evidence="2">Uncharacterized protein</fullName>
    </submittedName>
</protein>
<keyword evidence="3" id="KW-1185">Reference proteome</keyword>
<dbReference type="KEGG" id="edi:EDI_168410"/>
<dbReference type="Proteomes" id="UP000008076">
    <property type="component" value="Unassembled WGS sequence"/>
</dbReference>
<evidence type="ECO:0000256" key="1">
    <source>
        <dbReference type="SAM" id="Phobius"/>
    </source>
</evidence>
<dbReference type="eggNOG" id="ENOG502RII0">
    <property type="taxonomic scope" value="Eukaryota"/>
</dbReference>
<dbReference type="GeneID" id="5879904"/>
<dbReference type="AlphaFoldDB" id="B0E9E7"/>
<keyword evidence="1" id="KW-0472">Membrane</keyword>
<proteinExistence type="predicted"/>
<dbReference type="VEuPathDB" id="AmoebaDB:EDI_168410"/>
<evidence type="ECO:0000313" key="3">
    <source>
        <dbReference type="Proteomes" id="UP000008076"/>
    </source>
</evidence>
<dbReference type="RefSeq" id="XP_001734974.1">
    <property type="nucleotide sequence ID" value="XM_001734922.1"/>
</dbReference>
<accession>B0E9E7</accession>
<organism evidence="3">
    <name type="scientific">Entamoeba dispar (strain ATCC PRA-260 / SAW760)</name>
    <dbReference type="NCBI Taxonomy" id="370354"/>
    <lineage>
        <taxon>Eukaryota</taxon>
        <taxon>Amoebozoa</taxon>
        <taxon>Evosea</taxon>
        <taxon>Archamoebae</taxon>
        <taxon>Mastigamoebida</taxon>
        <taxon>Entamoebidae</taxon>
        <taxon>Entamoeba</taxon>
    </lineage>
</organism>
<keyword evidence="1" id="KW-0812">Transmembrane</keyword>
<sequence length="104" mass="12317">MSKDIENKDDQKELVLQHINNVLQELHRHNVELTKLKSELESILKLKNHILNKIIKDDKNKKINKQLEIRKERKKRKSYYNCNKTVLICLGFLIAIIGIIIFSP</sequence>
<gene>
    <name evidence="2" type="ORF">EDI_168410</name>
</gene>
<dbReference type="EMBL" id="DS548337">
    <property type="protein sequence ID" value="EDR28856.1"/>
    <property type="molecule type" value="Genomic_DNA"/>
</dbReference>
<name>B0E9E7_ENTDS</name>
<keyword evidence="1" id="KW-1133">Transmembrane helix</keyword>
<feature type="transmembrane region" description="Helical" evidence="1">
    <location>
        <begin position="80"/>
        <end position="102"/>
    </location>
</feature>
<evidence type="ECO:0000313" key="2">
    <source>
        <dbReference type="EMBL" id="EDR28856.1"/>
    </source>
</evidence>
<reference evidence="3" key="1">
    <citation type="submission" date="2007-12" db="EMBL/GenBank/DDBJ databases">
        <title>Annotation of Entamoeba dispar SAW760.</title>
        <authorList>
            <person name="Lorenzi H."/>
            <person name="Inman J."/>
            <person name="Schobel S."/>
            <person name="Amedeo P."/>
            <person name="Caler E."/>
        </authorList>
    </citation>
    <scope>NUCLEOTIDE SEQUENCE [LARGE SCALE GENOMIC DNA]</scope>
    <source>
        <strain evidence="3">ATCC PRA-260 / SAW760</strain>
    </source>
</reference>
<dbReference type="OMA" id="YNCNKTV"/>